<dbReference type="AlphaFoldDB" id="A0A317SSA1"/>
<dbReference type="OrthoDB" id="10306072at2759"/>
<evidence type="ECO:0000313" key="2">
    <source>
        <dbReference type="Proteomes" id="UP000246991"/>
    </source>
</evidence>
<dbReference type="EMBL" id="PYWC01000025">
    <property type="protein sequence ID" value="PWW77248.1"/>
    <property type="molecule type" value="Genomic_DNA"/>
</dbReference>
<name>A0A317SSA1_9PEZI</name>
<protein>
    <submittedName>
        <fullName evidence="1">Uncharacterized protein</fullName>
    </submittedName>
</protein>
<proteinExistence type="predicted"/>
<organism evidence="1 2">
    <name type="scientific">Tuber magnatum</name>
    <name type="common">white Piedmont truffle</name>
    <dbReference type="NCBI Taxonomy" id="42249"/>
    <lineage>
        <taxon>Eukaryota</taxon>
        <taxon>Fungi</taxon>
        <taxon>Dikarya</taxon>
        <taxon>Ascomycota</taxon>
        <taxon>Pezizomycotina</taxon>
        <taxon>Pezizomycetes</taxon>
        <taxon>Pezizales</taxon>
        <taxon>Tuberaceae</taxon>
        <taxon>Tuber</taxon>
    </lineage>
</organism>
<evidence type="ECO:0000313" key="1">
    <source>
        <dbReference type="EMBL" id="PWW77248.1"/>
    </source>
</evidence>
<gene>
    <name evidence="1" type="ORF">C7212DRAFT_351165</name>
</gene>
<sequence>MLQYLDSLSDADDFGIHRGPWLRIYYSSTVQFNSDLFTIDLQVMPAAMSLLDFSRTDASLWTSTSSHYMFGL</sequence>
<comment type="caution">
    <text evidence="1">The sequence shown here is derived from an EMBL/GenBank/DDBJ whole genome shotgun (WGS) entry which is preliminary data.</text>
</comment>
<reference evidence="1 2" key="1">
    <citation type="submission" date="2018-03" db="EMBL/GenBank/DDBJ databases">
        <title>Genomes of Pezizomycetes fungi and the evolution of truffles.</title>
        <authorList>
            <person name="Murat C."/>
            <person name="Payen T."/>
            <person name="Noel B."/>
            <person name="Kuo A."/>
            <person name="Martin F.M."/>
        </authorList>
    </citation>
    <scope>NUCLEOTIDE SEQUENCE [LARGE SCALE GENOMIC DNA]</scope>
    <source>
        <strain evidence="1">091103-1</strain>
    </source>
</reference>
<accession>A0A317SSA1</accession>
<keyword evidence="2" id="KW-1185">Reference proteome</keyword>
<dbReference type="Proteomes" id="UP000246991">
    <property type="component" value="Unassembled WGS sequence"/>
</dbReference>